<dbReference type="EMBL" id="CM029040">
    <property type="protein sequence ID" value="KAG2637830.1"/>
    <property type="molecule type" value="Genomic_DNA"/>
</dbReference>
<accession>A0A8T0VRH0</accession>
<reference evidence="2" key="1">
    <citation type="submission" date="2020-05" db="EMBL/GenBank/DDBJ databases">
        <title>WGS assembly of Panicum virgatum.</title>
        <authorList>
            <person name="Lovell J.T."/>
            <person name="Jenkins J."/>
            <person name="Shu S."/>
            <person name="Juenger T.E."/>
            <person name="Schmutz J."/>
        </authorList>
    </citation>
    <scope>NUCLEOTIDE SEQUENCE</scope>
    <source>
        <strain evidence="2">AP13</strain>
    </source>
</reference>
<keyword evidence="3" id="KW-1185">Reference proteome</keyword>
<sequence>MSDQIPEHRTKQKKEIESPNTERNKKKKSKPDEAAEEAGGRAMSPVLGGAPALELHERRRWRPGGRTVCTPISGATTAMVSEKTATARSVTAETTPIATPARRWICYRCGLRAAGCLNFSAWRRRMGSRGGQRDES</sequence>
<name>A0A8T0VRH0_PANVG</name>
<organism evidence="2 3">
    <name type="scientific">Panicum virgatum</name>
    <name type="common">Blackwell switchgrass</name>
    <dbReference type="NCBI Taxonomy" id="38727"/>
    <lineage>
        <taxon>Eukaryota</taxon>
        <taxon>Viridiplantae</taxon>
        <taxon>Streptophyta</taxon>
        <taxon>Embryophyta</taxon>
        <taxon>Tracheophyta</taxon>
        <taxon>Spermatophyta</taxon>
        <taxon>Magnoliopsida</taxon>
        <taxon>Liliopsida</taxon>
        <taxon>Poales</taxon>
        <taxon>Poaceae</taxon>
        <taxon>PACMAD clade</taxon>
        <taxon>Panicoideae</taxon>
        <taxon>Panicodae</taxon>
        <taxon>Paniceae</taxon>
        <taxon>Panicinae</taxon>
        <taxon>Panicum</taxon>
        <taxon>Panicum sect. Hiantes</taxon>
    </lineage>
</organism>
<dbReference type="Proteomes" id="UP000823388">
    <property type="component" value="Chromosome 2N"/>
</dbReference>
<protein>
    <submittedName>
        <fullName evidence="2">Uncharacterized protein</fullName>
    </submittedName>
</protein>
<evidence type="ECO:0000313" key="2">
    <source>
        <dbReference type="EMBL" id="KAG2637830.1"/>
    </source>
</evidence>
<dbReference type="AlphaFoldDB" id="A0A8T0VRH0"/>
<proteinExistence type="predicted"/>
<evidence type="ECO:0000313" key="3">
    <source>
        <dbReference type="Proteomes" id="UP000823388"/>
    </source>
</evidence>
<evidence type="ECO:0000256" key="1">
    <source>
        <dbReference type="SAM" id="MobiDB-lite"/>
    </source>
</evidence>
<gene>
    <name evidence="2" type="ORF">PVAP13_2NG547003</name>
</gene>
<feature type="region of interest" description="Disordered" evidence="1">
    <location>
        <begin position="1"/>
        <end position="49"/>
    </location>
</feature>
<feature type="compositionally biased region" description="Basic and acidic residues" evidence="1">
    <location>
        <begin position="1"/>
        <end position="23"/>
    </location>
</feature>
<comment type="caution">
    <text evidence="2">The sequence shown here is derived from an EMBL/GenBank/DDBJ whole genome shotgun (WGS) entry which is preliminary data.</text>
</comment>